<evidence type="ECO:0000313" key="1">
    <source>
        <dbReference type="EMBL" id="RAL17860.1"/>
    </source>
</evidence>
<comment type="caution">
    <text evidence="1">The sequence shown here is derived from an EMBL/GenBank/DDBJ whole genome shotgun (WGS) entry which is preliminary data.</text>
</comment>
<feature type="non-terminal residue" evidence="1">
    <location>
        <position position="1"/>
    </location>
</feature>
<evidence type="ECO:0000313" key="2">
    <source>
        <dbReference type="Proteomes" id="UP000248689"/>
    </source>
</evidence>
<dbReference type="EMBL" id="PTPX01000021">
    <property type="protein sequence ID" value="RAL17860.1"/>
    <property type="molecule type" value="Genomic_DNA"/>
</dbReference>
<sequence length="59" mass="6877">KRTTHCNLNCFTTVRRCVVRIIEILGICASVFCKKFLKNEILVKLDPNRLIKRQKAAIF</sequence>
<protein>
    <submittedName>
        <fullName evidence="1">Uncharacterized protein</fullName>
    </submittedName>
</protein>
<keyword evidence="2" id="KW-1185">Reference proteome</keyword>
<dbReference type="Proteomes" id="UP000248689">
    <property type="component" value="Unassembled WGS sequence"/>
</dbReference>
<gene>
    <name evidence="1" type="ORF">C5N92_10865</name>
</gene>
<name>A0A328BYE8_9PAST</name>
<accession>A0A328BYE8</accession>
<dbReference type="AlphaFoldDB" id="A0A328BYE8"/>
<organism evidence="1 2">
    <name type="scientific">Glaesserella australis</name>
    <dbReference type="NCBI Taxonomy" id="2094024"/>
    <lineage>
        <taxon>Bacteria</taxon>
        <taxon>Pseudomonadati</taxon>
        <taxon>Pseudomonadota</taxon>
        <taxon>Gammaproteobacteria</taxon>
        <taxon>Pasteurellales</taxon>
        <taxon>Pasteurellaceae</taxon>
        <taxon>Glaesserella</taxon>
    </lineage>
</organism>
<proteinExistence type="predicted"/>
<dbReference type="RefSeq" id="WP_219819294.1">
    <property type="nucleotide sequence ID" value="NZ_PTPX01000021.1"/>
</dbReference>
<reference evidence="2" key="1">
    <citation type="submission" date="2018-02" db="EMBL/GenBank/DDBJ databases">
        <title>Glaesserella australis sp. nov., isolated from the lungs of pigs.</title>
        <authorList>
            <person name="Turni C."/>
            <person name="Christensen H."/>
        </authorList>
    </citation>
    <scope>NUCLEOTIDE SEQUENCE [LARGE SCALE GENOMIC DNA]</scope>
    <source>
        <strain evidence="2">HS4635</strain>
    </source>
</reference>